<dbReference type="InterPro" id="IPR035919">
    <property type="entry name" value="EAL_sf"/>
</dbReference>
<dbReference type="InterPro" id="IPR001633">
    <property type="entry name" value="EAL_dom"/>
</dbReference>
<dbReference type="SMART" id="SM00052">
    <property type="entry name" value="EAL"/>
    <property type="match status" value="1"/>
</dbReference>
<dbReference type="PANTHER" id="PTHR33121">
    <property type="entry name" value="CYCLIC DI-GMP PHOSPHODIESTERASE PDEF"/>
    <property type="match status" value="1"/>
</dbReference>
<dbReference type="Gene3D" id="3.20.20.450">
    <property type="entry name" value="EAL domain"/>
    <property type="match status" value="1"/>
</dbReference>
<sequence>MKPIYRYFVQPQINTATKTIFGYELLMKQLTRDGWRLPESFAAIDPQIIADLLIATTKVLSVKVRYCSVNVSREQLMTTPIAHALIKSQEQLYPTKLVIELTEEDAPKKYPVADIVPQLKRFLKYGMQLSLDDVGTGDNYFTEIQDLLPFVSEIKFALQNFNQQFKDPNIQQKIHFWHAISIEYGIRLVLEGIEDHADNQLSKELGIKFKQGYYFSRPQLLSLPGDY</sequence>
<feature type="domain" description="EAL" evidence="1">
    <location>
        <begin position="1"/>
        <end position="227"/>
    </location>
</feature>
<evidence type="ECO:0000259" key="1">
    <source>
        <dbReference type="PROSITE" id="PS50883"/>
    </source>
</evidence>
<dbReference type="Pfam" id="PF00563">
    <property type="entry name" value="EAL"/>
    <property type="match status" value="1"/>
</dbReference>
<dbReference type="EMBL" id="JBHSSD010000055">
    <property type="protein sequence ID" value="MFC6165595.1"/>
    <property type="molecule type" value="Genomic_DNA"/>
</dbReference>
<dbReference type="Proteomes" id="UP001596253">
    <property type="component" value="Unassembled WGS sequence"/>
</dbReference>
<proteinExistence type="predicted"/>
<name>A0ABW1RAT1_9LACO</name>
<organism evidence="2 3">
    <name type="scientific">Lactiplantibacillus dongliensis</name>
    <dbReference type="NCBI Taxonomy" id="2559919"/>
    <lineage>
        <taxon>Bacteria</taxon>
        <taxon>Bacillati</taxon>
        <taxon>Bacillota</taxon>
        <taxon>Bacilli</taxon>
        <taxon>Lactobacillales</taxon>
        <taxon>Lactobacillaceae</taxon>
        <taxon>Lactiplantibacillus</taxon>
    </lineage>
</organism>
<evidence type="ECO:0000313" key="3">
    <source>
        <dbReference type="Proteomes" id="UP001596253"/>
    </source>
</evidence>
<dbReference type="CDD" id="cd01948">
    <property type="entry name" value="EAL"/>
    <property type="match status" value="1"/>
</dbReference>
<dbReference type="RefSeq" id="WP_137640218.1">
    <property type="nucleotide sequence ID" value="NZ_BJDK01000016.1"/>
</dbReference>
<comment type="caution">
    <text evidence="2">The sequence shown here is derived from an EMBL/GenBank/DDBJ whole genome shotgun (WGS) entry which is preliminary data.</text>
</comment>
<protein>
    <submittedName>
        <fullName evidence="2">EAL domain-containing protein</fullName>
    </submittedName>
</protein>
<accession>A0ABW1RAT1</accession>
<gene>
    <name evidence="2" type="ORF">ACFP3T_13070</name>
</gene>
<dbReference type="PROSITE" id="PS50883">
    <property type="entry name" value="EAL"/>
    <property type="match status" value="1"/>
</dbReference>
<dbReference type="InterPro" id="IPR050706">
    <property type="entry name" value="Cyclic-di-GMP_PDE-like"/>
</dbReference>
<dbReference type="SUPFAM" id="SSF141868">
    <property type="entry name" value="EAL domain-like"/>
    <property type="match status" value="1"/>
</dbReference>
<dbReference type="PANTHER" id="PTHR33121:SF70">
    <property type="entry name" value="SIGNALING PROTEIN YKOW"/>
    <property type="match status" value="1"/>
</dbReference>
<keyword evidence="3" id="KW-1185">Reference proteome</keyword>
<evidence type="ECO:0000313" key="2">
    <source>
        <dbReference type="EMBL" id="MFC6165595.1"/>
    </source>
</evidence>
<reference evidence="3" key="1">
    <citation type="journal article" date="2019" name="Int. J. Syst. Evol. Microbiol.">
        <title>The Global Catalogue of Microorganisms (GCM) 10K type strain sequencing project: providing services to taxonomists for standard genome sequencing and annotation.</title>
        <authorList>
            <consortium name="The Broad Institute Genomics Platform"/>
            <consortium name="The Broad Institute Genome Sequencing Center for Infectious Disease"/>
            <person name="Wu L."/>
            <person name="Ma J."/>
        </authorList>
    </citation>
    <scope>NUCLEOTIDE SEQUENCE [LARGE SCALE GENOMIC DNA]</scope>
    <source>
        <strain evidence="3">CCM 8932</strain>
    </source>
</reference>